<dbReference type="Gene3D" id="3.20.20.100">
    <property type="entry name" value="NADP-dependent oxidoreductase domain"/>
    <property type="match status" value="1"/>
</dbReference>
<protein>
    <submittedName>
        <fullName evidence="3">Aldo/keto reductase</fullName>
    </submittedName>
</protein>
<organism evidence="3 4">
    <name type="scientific">Microlunatus endophyticus</name>
    <dbReference type="NCBI Taxonomy" id="1716077"/>
    <lineage>
        <taxon>Bacteria</taxon>
        <taxon>Bacillati</taxon>
        <taxon>Actinomycetota</taxon>
        <taxon>Actinomycetes</taxon>
        <taxon>Propionibacteriales</taxon>
        <taxon>Propionibacteriaceae</taxon>
        <taxon>Microlunatus</taxon>
    </lineage>
</organism>
<dbReference type="AlphaFoldDB" id="A0A917W2H4"/>
<evidence type="ECO:0000313" key="3">
    <source>
        <dbReference type="EMBL" id="GGL61351.1"/>
    </source>
</evidence>
<sequence>MTSTANETLRGATSGSALDDYRTLGRSGLRISPATLGTMTFGQDHGWGASVIDSVAMLDRYVAAGGNSIDTANVYTSGHSERIIGDWLAARPGLRDRLVLGTKFYTNLHPGDPNGGGASRKAILHQLQDSLRRLQTDYVDIYWLHNFDSSTPLEETLRTLDDLVSAGTVRYVGFSDVPAWATAAAQVTAGFVRLVPIVGLQAEYSLLERTAEGELLPMARALGIGVLAWGPLRSGRLSGKYSSATAGGKVDTARRELVGDPTAAEYVVIDRVNEIAAALGVTAAEVSLAWVRGRVGITSTLIGARTLEQFDANLHSLAFELPAEARRALDEISEPQLNFPAENNALLAPALQFNGLSVDGVQHPANMLLGSDPKIW</sequence>
<keyword evidence="4" id="KW-1185">Reference proteome</keyword>
<dbReference type="EMBL" id="BMMZ01000004">
    <property type="protein sequence ID" value="GGL61351.1"/>
    <property type="molecule type" value="Genomic_DNA"/>
</dbReference>
<name>A0A917W2H4_9ACTN</name>
<dbReference type="PANTHER" id="PTHR43364:SF4">
    <property type="entry name" value="NAD(P)-LINKED OXIDOREDUCTASE SUPERFAMILY PROTEIN"/>
    <property type="match status" value="1"/>
</dbReference>
<dbReference type="GO" id="GO:0005829">
    <property type="term" value="C:cytosol"/>
    <property type="evidence" value="ECO:0007669"/>
    <property type="project" value="UniProtKB-ARBA"/>
</dbReference>
<reference evidence="3" key="2">
    <citation type="submission" date="2020-09" db="EMBL/GenBank/DDBJ databases">
        <authorList>
            <person name="Sun Q."/>
            <person name="Zhou Y."/>
        </authorList>
    </citation>
    <scope>NUCLEOTIDE SEQUENCE</scope>
    <source>
        <strain evidence="3">CGMCC 4.7306</strain>
    </source>
</reference>
<dbReference type="InterPro" id="IPR023210">
    <property type="entry name" value="NADP_OxRdtase_dom"/>
</dbReference>
<evidence type="ECO:0000256" key="1">
    <source>
        <dbReference type="ARBA" id="ARBA00023002"/>
    </source>
</evidence>
<accession>A0A917W2H4</accession>
<dbReference type="Proteomes" id="UP000613840">
    <property type="component" value="Unassembled WGS sequence"/>
</dbReference>
<reference evidence="3" key="1">
    <citation type="journal article" date="2014" name="Int. J. Syst. Evol. Microbiol.">
        <title>Complete genome sequence of Corynebacterium casei LMG S-19264T (=DSM 44701T), isolated from a smear-ripened cheese.</title>
        <authorList>
            <consortium name="US DOE Joint Genome Institute (JGI-PGF)"/>
            <person name="Walter F."/>
            <person name="Albersmeier A."/>
            <person name="Kalinowski J."/>
            <person name="Ruckert C."/>
        </authorList>
    </citation>
    <scope>NUCLEOTIDE SEQUENCE</scope>
    <source>
        <strain evidence="3">CGMCC 4.7306</strain>
    </source>
</reference>
<dbReference type="PANTHER" id="PTHR43364">
    <property type="entry name" value="NADH-SPECIFIC METHYLGLYOXAL REDUCTASE-RELATED"/>
    <property type="match status" value="1"/>
</dbReference>
<dbReference type="RefSeq" id="WP_188895054.1">
    <property type="nucleotide sequence ID" value="NZ_BMMZ01000004.1"/>
</dbReference>
<evidence type="ECO:0000259" key="2">
    <source>
        <dbReference type="Pfam" id="PF00248"/>
    </source>
</evidence>
<feature type="domain" description="NADP-dependent oxidoreductase" evidence="2">
    <location>
        <begin position="36"/>
        <end position="333"/>
    </location>
</feature>
<dbReference type="InterPro" id="IPR050523">
    <property type="entry name" value="AKR_Detox_Biosynth"/>
</dbReference>
<comment type="caution">
    <text evidence="3">The sequence shown here is derived from an EMBL/GenBank/DDBJ whole genome shotgun (WGS) entry which is preliminary data.</text>
</comment>
<dbReference type="SUPFAM" id="SSF51430">
    <property type="entry name" value="NAD(P)-linked oxidoreductase"/>
    <property type="match status" value="1"/>
</dbReference>
<dbReference type="CDD" id="cd19080">
    <property type="entry name" value="AKR_AKR9A_9B"/>
    <property type="match status" value="1"/>
</dbReference>
<dbReference type="InterPro" id="IPR036812">
    <property type="entry name" value="NAD(P)_OxRdtase_dom_sf"/>
</dbReference>
<dbReference type="FunFam" id="3.20.20.100:FF:000004">
    <property type="entry name" value="Oxidoreductase, aldo/keto reductase"/>
    <property type="match status" value="1"/>
</dbReference>
<dbReference type="Pfam" id="PF00248">
    <property type="entry name" value="Aldo_ket_red"/>
    <property type="match status" value="1"/>
</dbReference>
<dbReference type="GO" id="GO:0016491">
    <property type="term" value="F:oxidoreductase activity"/>
    <property type="evidence" value="ECO:0007669"/>
    <property type="project" value="UniProtKB-KW"/>
</dbReference>
<keyword evidence="1" id="KW-0560">Oxidoreductase</keyword>
<evidence type="ECO:0000313" key="4">
    <source>
        <dbReference type="Proteomes" id="UP000613840"/>
    </source>
</evidence>
<proteinExistence type="predicted"/>
<gene>
    <name evidence="3" type="ORF">GCM10011575_19840</name>
</gene>